<evidence type="ECO:0000256" key="2">
    <source>
        <dbReference type="SAM" id="MobiDB-lite"/>
    </source>
</evidence>
<feature type="domain" description="Phosphotyrosine protein phosphatase I" evidence="3">
    <location>
        <begin position="3"/>
        <end position="136"/>
    </location>
</feature>
<dbReference type="GO" id="GO:0046685">
    <property type="term" value="P:response to arsenic-containing substance"/>
    <property type="evidence" value="ECO:0007669"/>
    <property type="project" value="UniProtKB-KW"/>
</dbReference>
<protein>
    <submittedName>
        <fullName evidence="4">Protein tyrosine phosphatase</fullName>
        <ecNumber evidence="4">1.20.4.1</ecNumber>
    </submittedName>
</protein>
<dbReference type="RefSeq" id="WP_016483591.1">
    <property type="nucleotide sequence ID" value="NC_021487.1"/>
</dbReference>
<gene>
    <name evidence="4" type="ORF">CCALI_02264</name>
</gene>
<dbReference type="AlphaFoldDB" id="S0EW89"/>
<dbReference type="PANTHER" id="PTHR43428">
    <property type="entry name" value="ARSENATE REDUCTASE"/>
    <property type="match status" value="1"/>
</dbReference>
<organism evidence="4 5">
    <name type="scientific">Chthonomonas calidirosea (strain DSM 23976 / ICMP 18418 / T49)</name>
    <dbReference type="NCBI Taxonomy" id="1303518"/>
    <lineage>
        <taxon>Bacteria</taxon>
        <taxon>Bacillati</taxon>
        <taxon>Armatimonadota</taxon>
        <taxon>Chthonomonadia</taxon>
        <taxon>Chthonomonadales</taxon>
        <taxon>Chthonomonadaceae</taxon>
        <taxon>Chthonomonas</taxon>
    </lineage>
</organism>
<feature type="region of interest" description="Disordered" evidence="2">
    <location>
        <begin position="133"/>
        <end position="155"/>
    </location>
</feature>
<evidence type="ECO:0000313" key="4">
    <source>
        <dbReference type="EMBL" id="CCW36071.1"/>
    </source>
</evidence>
<dbReference type="Proteomes" id="UP000014227">
    <property type="component" value="Chromosome I"/>
</dbReference>
<keyword evidence="5" id="KW-1185">Reference proteome</keyword>
<dbReference type="Pfam" id="PF01451">
    <property type="entry name" value="LMWPc"/>
    <property type="match status" value="1"/>
</dbReference>
<proteinExistence type="predicted"/>
<dbReference type="Gene3D" id="3.40.50.2300">
    <property type="match status" value="1"/>
</dbReference>
<dbReference type="InterPro" id="IPR023485">
    <property type="entry name" value="Ptyr_pPase"/>
</dbReference>
<dbReference type="EC" id="1.20.4.1" evidence="4"/>
<dbReference type="EMBL" id="HF951689">
    <property type="protein sequence ID" value="CCW36071.1"/>
    <property type="molecule type" value="Genomic_DNA"/>
</dbReference>
<dbReference type="InterPro" id="IPR036196">
    <property type="entry name" value="Ptyr_pPase_sf"/>
</dbReference>
<evidence type="ECO:0000313" key="5">
    <source>
        <dbReference type="Proteomes" id="UP000014227"/>
    </source>
</evidence>
<accession>S0EW89</accession>
<dbReference type="HOGENOM" id="CLU_071415_3_2_0"/>
<dbReference type="SUPFAM" id="SSF52788">
    <property type="entry name" value="Phosphotyrosine protein phosphatases I"/>
    <property type="match status" value="1"/>
</dbReference>
<dbReference type="GO" id="GO:0008794">
    <property type="term" value="F:arsenate reductase (glutaredoxin) activity"/>
    <property type="evidence" value="ECO:0007669"/>
    <property type="project" value="UniProtKB-EC"/>
</dbReference>
<keyword evidence="1" id="KW-0059">Arsenical resistance</keyword>
<name>S0EW89_CHTCT</name>
<keyword evidence="4" id="KW-0560">Oxidoreductase</keyword>
<dbReference type="FunCoup" id="S0EW89">
    <property type="interactions" value="150"/>
</dbReference>
<dbReference type="OrthoDB" id="9784339at2"/>
<reference evidence="5" key="1">
    <citation type="submission" date="2013-03" db="EMBL/GenBank/DDBJ databases">
        <title>Genome sequence of Chthonomonas calidirosea, the first sequenced genome from the Armatimonadetes phylum (formally candidate division OP10).</title>
        <authorList>
            <person name="Lee K.C.Y."/>
            <person name="Morgan X.C."/>
            <person name="Dunfield P.F."/>
            <person name="Tamas I."/>
            <person name="Houghton K.M."/>
            <person name="Vyssotski M."/>
            <person name="Ryan J.L.J."/>
            <person name="Lagutin K."/>
            <person name="McDonald I.R."/>
            <person name="Stott M.B."/>
        </authorList>
    </citation>
    <scope>NUCLEOTIDE SEQUENCE [LARGE SCALE GENOMIC DNA]</scope>
    <source>
        <strain evidence="5">DSM 23976 / ICMP 18418 / T49</strain>
    </source>
</reference>
<dbReference type="PANTHER" id="PTHR43428:SF1">
    <property type="entry name" value="ARSENATE REDUCTASE"/>
    <property type="match status" value="1"/>
</dbReference>
<dbReference type="CDD" id="cd16345">
    <property type="entry name" value="LMWP_ArsC"/>
    <property type="match status" value="1"/>
</dbReference>
<dbReference type="KEGG" id="ccz:CCALI_02264"/>
<dbReference type="PATRIC" id="fig|1303518.3.peg.2353"/>
<sequence length="155" mass="17320">MKQKVLFLCTHNSARSQMAEGLLRALAGERFEAYSAGTEATFVRPLAIEVMKEIGIDISGQTSKTLERYLSEPFDFVITVCDAAAEACPSFPNAKRRFHWSLPDPSRATGSEEEQRDLYRLVRDRLRQYIEEELLKTAEPTDSPNPSPHDAAASG</sequence>
<evidence type="ECO:0000259" key="3">
    <source>
        <dbReference type="SMART" id="SM00226"/>
    </source>
</evidence>
<dbReference type="STRING" id="454171.CP488_01831"/>
<dbReference type="InParanoid" id="S0EW89"/>
<evidence type="ECO:0000256" key="1">
    <source>
        <dbReference type="ARBA" id="ARBA00022849"/>
    </source>
</evidence>
<dbReference type="eggNOG" id="COG0394">
    <property type="taxonomic scope" value="Bacteria"/>
</dbReference>
<dbReference type="SMART" id="SM00226">
    <property type="entry name" value="LMWPc"/>
    <property type="match status" value="1"/>
</dbReference>